<feature type="transmembrane region" description="Helical" evidence="1">
    <location>
        <begin position="77"/>
        <end position="99"/>
    </location>
</feature>
<accession>A0AA39UUD1</accession>
<keyword evidence="1" id="KW-0472">Membrane</keyword>
<keyword evidence="3" id="KW-1185">Reference proteome</keyword>
<organism evidence="2 3">
    <name type="scientific">Armillaria luteobubalina</name>
    <dbReference type="NCBI Taxonomy" id="153913"/>
    <lineage>
        <taxon>Eukaryota</taxon>
        <taxon>Fungi</taxon>
        <taxon>Dikarya</taxon>
        <taxon>Basidiomycota</taxon>
        <taxon>Agaricomycotina</taxon>
        <taxon>Agaricomycetes</taxon>
        <taxon>Agaricomycetidae</taxon>
        <taxon>Agaricales</taxon>
        <taxon>Marasmiineae</taxon>
        <taxon>Physalacriaceae</taxon>
        <taxon>Armillaria</taxon>
    </lineage>
</organism>
<dbReference type="Gene3D" id="6.10.110.10">
    <property type="match status" value="1"/>
</dbReference>
<keyword evidence="1" id="KW-1133">Transmembrane helix</keyword>
<evidence type="ECO:0000313" key="3">
    <source>
        <dbReference type="Proteomes" id="UP001175228"/>
    </source>
</evidence>
<evidence type="ECO:0000313" key="2">
    <source>
        <dbReference type="EMBL" id="KAK0493230.1"/>
    </source>
</evidence>
<protein>
    <submittedName>
        <fullName evidence="2">Uncharacterized protein</fullName>
    </submittedName>
</protein>
<dbReference type="EMBL" id="JAUEPU010000026">
    <property type="protein sequence ID" value="KAK0493230.1"/>
    <property type="molecule type" value="Genomic_DNA"/>
</dbReference>
<dbReference type="AlphaFoldDB" id="A0AA39UUD1"/>
<comment type="caution">
    <text evidence="2">The sequence shown here is derived from an EMBL/GenBank/DDBJ whole genome shotgun (WGS) entry which is preliminary data.</text>
</comment>
<name>A0AA39UUD1_9AGAR</name>
<feature type="transmembrane region" description="Helical" evidence="1">
    <location>
        <begin position="7"/>
        <end position="32"/>
    </location>
</feature>
<dbReference type="Proteomes" id="UP001175228">
    <property type="component" value="Unassembled WGS sequence"/>
</dbReference>
<dbReference type="InterPro" id="IPR038213">
    <property type="entry name" value="IFI6/IFI27-like_sf"/>
</dbReference>
<gene>
    <name evidence="2" type="ORF">EDD18DRAFT_1181137</name>
</gene>
<keyword evidence="1" id="KW-0812">Transmembrane</keyword>
<proteinExistence type="predicted"/>
<reference evidence="2" key="1">
    <citation type="submission" date="2023-06" db="EMBL/GenBank/DDBJ databases">
        <authorList>
            <consortium name="Lawrence Berkeley National Laboratory"/>
            <person name="Ahrendt S."/>
            <person name="Sahu N."/>
            <person name="Indic B."/>
            <person name="Wong-Bajracharya J."/>
            <person name="Merenyi Z."/>
            <person name="Ke H.-M."/>
            <person name="Monk M."/>
            <person name="Kocsube S."/>
            <person name="Drula E."/>
            <person name="Lipzen A."/>
            <person name="Balint B."/>
            <person name="Henrissat B."/>
            <person name="Andreopoulos B."/>
            <person name="Martin F.M."/>
            <person name="Harder C.B."/>
            <person name="Rigling D."/>
            <person name="Ford K.L."/>
            <person name="Foster G.D."/>
            <person name="Pangilinan J."/>
            <person name="Papanicolaou A."/>
            <person name="Barry K."/>
            <person name="LaButti K."/>
            <person name="Viragh M."/>
            <person name="Koriabine M."/>
            <person name="Yan M."/>
            <person name="Riley R."/>
            <person name="Champramary S."/>
            <person name="Plett K.L."/>
            <person name="Tsai I.J."/>
            <person name="Slot J."/>
            <person name="Sipos G."/>
            <person name="Plett J."/>
            <person name="Nagy L.G."/>
            <person name="Grigoriev I.V."/>
        </authorList>
    </citation>
    <scope>NUCLEOTIDE SEQUENCE</scope>
    <source>
        <strain evidence="2">HWK02</strain>
    </source>
</reference>
<sequence>MPLKKRTYIIIGIAVGATIGIILAPIVGPAILGFGAAGPVAGQTTATVQSGIGNVSGGSLFSRLQSMAMGGPIGPEILVYIIPGAAIGAIVGGLIGWLLNRILVDWSHRNSDRVAVKSKANNDSESAYEMGAEEK</sequence>
<evidence type="ECO:0000256" key="1">
    <source>
        <dbReference type="SAM" id="Phobius"/>
    </source>
</evidence>